<feature type="non-terminal residue" evidence="1">
    <location>
        <position position="41"/>
    </location>
</feature>
<gene>
    <name evidence="1" type="ORF">SCALOS_LOCUS9533</name>
</gene>
<evidence type="ECO:0000313" key="2">
    <source>
        <dbReference type="Proteomes" id="UP000789860"/>
    </source>
</evidence>
<comment type="caution">
    <text evidence="1">The sequence shown here is derived from an EMBL/GenBank/DDBJ whole genome shotgun (WGS) entry which is preliminary data.</text>
</comment>
<organism evidence="1 2">
    <name type="scientific">Scutellospora calospora</name>
    <dbReference type="NCBI Taxonomy" id="85575"/>
    <lineage>
        <taxon>Eukaryota</taxon>
        <taxon>Fungi</taxon>
        <taxon>Fungi incertae sedis</taxon>
        <taxon>Mucoromycota</taxon>
        <taxon>Glomeromycotina</taxon>
        <taxon>Glomeromycetes</taxon>
        <taxon>Diversisporales</taxon>
        <taxon>Gigasporaceae</taxon>
        <taxon>Scutellospora</taxon>
    </lineage>
</organism>
<reference evidence="1" key="1">
    <citation type="submission" date="2021-06" db="EMBL/GenBank/DDBJ databases">
        <authorList>
            <person name="Kallberg Y."/>
            <person name="Tangrot J."/>
            <person name="Rosling A."/>
        </authorList>
    </citation>
    <scope>NUCLEOTIDE SEQUENCE</scope>
    <source>
        <strain evidence="1">AU212A</strain>
    </source>
</reference>
<name>A0ACA9NVK3_9GLOM</name>
<dbReference type="EMBL" id="CAJVPM010030064">
    <property type="protein sequence ID" value="CAG8675471.1"/>
    <property type="molecule type" value="Genomic_DNA"/>
</dbReference>
<keyword evidence="2" id="KW-1185">Reference proteome</keyword>
<accession>A0ACA9NVK3</accession>
<protein>
    <submittedName>
        <fullName evidence="1">10651_t:CDS:1</fullName>
    </submittedName>
</protein>
<dbReference type="Proteomes" id="UP000789860">
    <property type="component" value="Unassembled WGS sequence"/>
</dbReference>
<sequence length="41" mass="4823">MSYNIKKSIPSQSKVISTVDSYFQYAKEIIIDRSWMPLLQL</sequence>
<evidence type="ECO:0000313" key="1">
    <source>
        <dbReference type="EMBL" id="CAG8675471.1"/>
    </source>
</evidence>
<proteinExistence type="predicted"/>